<reference evidence="9" key="1">
    <citation type="submission" date="2023-07" db="EMBL/GenBank/DDBJ databases">
        <authorList>
            <consortium name="CYATHOMIX"/>
        </authorList>
    </citation>
    <scope>NUCLEOTIDE SEQUENCE</scope>
    <source>
        <strain evidence="9">N/A</strain>
    </source>
</reference>
<sequence>MRLFPYLGHGSGKVVHAKVTTMDADLDRIVIETSWTGRHLFDAVCRIIGLREVWFFGLQFTNKKGLPCWLQMDKEIRKQDVPRGEDGCMQFLFLVKFYPEDVEDELIQDLTRHLFFLQIKQAILSMDLYCSPEASVLLASFAVQALNGDCTDETEPLDLDKLLPKSVIEQYDMSADMWRERIKRWWQNNHGQTREDAEMEYLRVAQDLEMYGILYYPICNKKDTDLHLGISAQGLGIYKGSNRITPRPFFSWSEIKNITFKNKKFHMKTVDKSGVSFRAKERTMNPSILDLCIGTHNLYLRRRQPDTLEVQQMKALAKEDRARRQQEAAQLSREREERLQAESERNQLKAEIEKIAEQLEQAKEAARKTEETAELLAEKARASEQETLMLTKRVSEAEAECHRLQMNHVKSEEALMRMERKAREAELYAQRISMSLADVNTKPHYASHALITESTLWPLSNLALQGTLSHHQLMISGGSQEGDRSTLTERSQLHQHHQGVPQSAAPIYRAVPPNMAQMMHAPPPPDPSVNQRLEFHNLRSELEKSRQDFSEKARQFKERLNEFRSEIDALKREDRQTEHDVIHQHNVQNGFDKFTTLRMSSRGAPKQRVEVFEGL</sequence>
<dbReference type="Gene3D" id="1.20.5.450">
    <property type="match status" value="1"/>
</dbReference>
<dbReference type="PRINTS" id="PR00935">
    <property type="entry name" value="BAND41"/>
</dbReference>
<dbReference type="Gene3D" id="6.10.360.10">
    <property type="match status" value="1"/>
</dbReference>
<dbReference type="InterPro" id="IPR019749">
    <property type="entry name" value="Band_41_domain"/>
</dbReference>
<dbReference type="CDD" id="cd14473">
    <property type="entry name" value="FERM_B-lobe"/>
    <property type="match status" value="1"/>
</dbReference>
<dbReference type="Gene3D" id="1.20.80.10">
    <property type="match status" value="1"/>
</dbReference>
<accession>A0AA36GYN5</accession>
<keyword evidence="4" id="KW-0472">Membrane</keyword>
<dbReference type="PANTHER" id="PTHR23281">
    <property type="entry name" value="MERLIN/MOESIN/EZRIN/RADIXIN"/>
    <property type="match status" value="1"/>
</dbReference>
<evidence type="ECO:0000256" key="4">
    <source>
        <dbReference type="ARBA" id="ARBA00023136"/>
    </source>
</evidence>
<evidence type="ECO:0000256" key="2">
    <source>
        <dbReference type="ARBA" id="ARBA00004536"/>
    </source>
</evidence>
<evidence type="ECO:0000256" key="6">
    <source>
        <dbReference type="SAM" id="Coils"/>
    </source>
</evidence>
<dbReference type="PROSITE" id="PS50057">
    <property type="entry name" value="FERM_3"/>
    <property type="match status" value="1"/>
</dbReference>
<dbReference type="GO" id="GO:0003779">
    <property type="term" value="F:actin binding"/>
    <property type="evidence" value="ECO:0007669"/>
    <property type="project" value="InterPro"/>
</dbReference>
<dbReference type="InterPro" id="IPR011259">
    <property type="entry name" value="ERM_C_dom"/>
</dbReference>
<feature type="domain" description="FERM" evidence="8">
    <location>
        <begin position="15"/>
        <end position="303"/>
    </location>
</feature>
<dbReference type="InterPro" id="IPR018979">
    <property type="entry name" value="FERM_N"/>
</dbReference>
<dbReference type="Gene3D" id="2.30.29.30">
    <property type="entry name" value="Pleckstrin-homology domain (PH domain)/Phosphotyrosine-binding domain (PTB)"/>
    <property type="match status" value="1"/>
</dbReference>
<dbReference type="Proteomes" id="UP001176961">
    <property type="component" value="Unassembled WGS sequence"/>
</dbReference>
<dbReference type="InterPro" id="IPR000798">
    <property type="entry name" value="Ez/rad/moesin-like"/>
</dbReference>
<dbReference type="Pfam" id="PF00769">
    <property type="entry name" value="ERM_C"/>
    <property type="match status" value="1"/>
</dbReference>
<dbReference type="InterPro" id="IPR019748">
    <property type="entry name" value="FERM_central"/>
</dbReference>
<keyword evidence="3" id="KW-1003">Cell membrane</keyword>
<gene>
    <name evidence="9" type="ORF">CYNAS_LOCUS12471</name>
</gene>
<organism evidence="9 10">
    <name type="scientific">Cylicocyclus nassatus</name>
    <name type="common">Nematode worm</name>
    <dbReference type="NCBI Taxonomy" id="53992"/>
    <lineage>
        <taxon>Eukaryota</taxon>
        <taxon>Metazoa</taxon>
        <taxon>Ecdysozoa</taxon>
        <taxon>Nematoda</taxon>
        <taxon>Chromadorea</taxon>
        <taxon>Rhabditida</taxon>
        <taxon>Rhabditina</taxon>
        <taxon>Rhabditomorpha</taxon>
        <taxon>Strongyloidea</taxon>
        <taxon>Strongylidae</taxon>
        <taxon>Cylicocyclus</taxon>
    </lineage>
</organism>
<evidence type="ECO:0000256" key="3">
    <source>
        <dbReference type="ARBA" id="ARBA00022475"/>
    </source>
</evidence>
<dbReference type="GO" id="GO:0005886">
    <property type="term" value="C:plasma membrane"/>
    <property type="evidence" value="ECO:0007669"/>
    <property type="project" value="UniProtKB-SubCell"/>
</dbReference>
<dbReference type="InterPro" id="IPR011993">
    <property type="entry name" value="PH-like_dom_sf"/>
</dbReference>
<evidence type="ECO:0000259" key="8">
    <source>
        <dbReference type="PROSITE" id="PS50057"/>
    </source>
</evidence>
<dbReference type="CDD" id="cd17097">
    <property type="entry name" value="FERM_F1_ERM_like"/>
    <property type="match status" value="1"/>
</dbReference>
<dbReference type="PIRSF" id="PIRSF002305">
    <property type="entry name" value="ERM"/>
    <property type="match status" value="1"/>
</dbReference>
<dbReference type="InterPro" id="IPR011174">
    <property type="entry name" value="ERM"/>
</dbReference>
<dbReference type="SMART" id="SM01196">
    <property type="entry name" value="FERM_C"/>
    <property type="match status" value="1"/>
</dbReference>
<dbReference type="InterPro" id="IPR029071">
    <property type="entry name" value="Ubiquitin-like_domsf"/>
</dbReference>
<dbReference type="SUPFAM" id="SSF54236">
    <property type="entry name" value="Ubiquitin-like"/>
    <property type="match status" value="1"/>
</dbReference>
<dbReference type="InterPro" id="IPR000299">
    <property type="entry name" value="FERM_domain"/>
</dbReference>
<dbReference type="PRINTS" id="PR00661">
    <property type="entry name" value="ERMFAMILY"/>
</dbReference>
<protein>
    <recommendedName>
        <fullName evidence="8">FERM domain-containing protein</fullName>
    </recommendedName>
</protein>
<dbReference type="Gene3D" id="3.10.20.90">
    <property type="entry name" value="Phosphatidylinositol 3-kinase Catalytic Subunit, Chain A, domain 1"/>
    <property type="match status" value="1"/>
</dbReference>
<dbReference type="Pfam" id="PF09380">
    <property type="entry name" value="FERM_C"/>
    <property type="match status" value="1"/>
</dbReference>
<dbReference type="SUPFAM" id="SSF47031">
    <property type="entry name" value="Second domain of FERM"/>
    <property type="match status" value="1"/>
</dbReference>
<keyword evidence="10" id="KW-1185">Reference proteome</keyword>
<dbReference type="CDD" id="cd13194">
    <property type="entry name" value="FERM_C_ERM"/>
    <property type="match status" value="1"/>
</dbReference>
<evidence type="ECO:0000256" key="5">
    <source>
        <dbReference type="ARBA" id="ARBA00043944"/>
    </source>
</evidence>
<dbReference type="SUPFAM" id="SSF48678">
    <property type="entry name" value="Moesin tail domain"/>
    <property type="match status" value="1"/>
</dbReference>
<evidence type="ECO:0000256" key="1">
    <source>
        <dbReference type="ARBA" id="ARBA00004202"/>
    </source>
</evidence>
<evidence type="ECO:0000256" key="7">
    <source>
        <dbReference type="SAM" id="MobiDB-lite"/>
    </source>
</evidence>
<feature type="coiled-coil region" evidence="6">
    <location>
        <begin position="539"/>
        <end position="580"/>
    </location>
</feature>
<feature type="region of interest" description="Disordered" evidence="7">
    <location>
        <begin position="319"/>
        <end position="345"/>
    </location>
</feature>
<comment type="subcellular location">
    <subcellularLocation>
        <location evidence="2">Cell junction</location>
        <location evidence="2">Adherens junction</location>
    </subcellularLocation>
    <subcellularLocation>
        <location evidence="1">Cell membrane</location>
        <topology evidence="1">Peripheral membrane protein</topology>
    </subcellularLocation>
    <subcellularLocation>
        <location evidence="5">Cell projection</location>
        <location evidence="5">Rhabdomere</location>
    </subcellularLocation>
</comment>
<dbReference type="InterPro" id="IPR035963">
    <property type="entry name" value="FERM_2"/>
</dbReference>
<evidence type="ECO:0000313" key="9">
    <source>
        <dbReference type="EMBL" id="CAJ0600488.1"/>
    </source>
</evidence>
<dbReference type="Pfam" id="PF09379">
    <property type="entry name" value="FERM_N"/>
    <property type="match status" value="1"/>
</dbReference>
<evidence type="ECO:0000313" key="10">
    <source>
        <dbReference type="Proteomes" id="UP001176961"/>
    </source>
</evidence>
<dbReference type="GO" id="GO:0005912">
    <property type="term" value="C:adherens junction"/>
    <property type="evidence" value="ECO:0007669"/>
    <property type="project" value="UniProtKB-SubCell"/>
</dbReference>
<dbReference type="EMBL" id="CATQJL010000223">
    <property type="protein sequence ID" value="CAJ0600488.1"/>
    <property type="molecule type" value="Genomic_DNA"/>
</dbReference>
<dbReference type="InterPro" id="IPR018980">
    <property type="entry name" value="FERM_PH-like_C"/>
</dbReference>
<dbReference type="SUPFAM" id="SSF50729">
    <property type="entry name" value="PH domain-like"/>
    <property type="match status" value="1"/>
</dbReference>
<dbReference type="InterPro" id="IPR041789">
    <property type="entry name" value="ERM_FERM_C"/>
</dbReference>
<dbReference type="InterPro" id="IPR014352">
    <property type="entry name" value="FERM/acyl-CoA-bd_prot_sf"/>
</dbReference>
<dbReference type="SMART" id="SM00295">
    <property type="entry name" value="B41"/>
    <property type="match status" value="1"/>
</dbReference>
<proteinExistence type="predicted"/>
<comment type="caution">
    <text evidence="9">The sequence shown here is derived from an EMBL/GenBank/DDBJ whole genome shotgun (WGS) entry which is preliminary data.</text>
</comment>
<keyword evidence="6" id="KW-0175">Coiled coil</keyword>
<dbReference type="AlphaFoldDB" id="A0AA36GYN5"/>
<name>A0AA36GYN5_CYLNA</name>
<dbReference type="Pfam" id="PF00373">
    <property type="entry name" value="FERM_M"/>
    <property type="match status" value="1"/>
</dbReference>
<dbReference type="InterPro" id="IPR008954">
    <property type="entry name" value="Moesin_tail_sf"/>
</dbReference>